<accession>A0A0E9X5H6</accession>
<protein>
    <submittedName>
        <fullName evidence="1">Uncharacterized protein</fullName>
    </submittedName>
</protein>
<evidence type="ECO:0000313" key="1">
    <source>
        <dbReference type="EMBL" id="JAH97135.1"/>
    </source>
</evidence>
<reference evidence="1" key="2">
    <citation type="journal article" date="2015" name="Fish Shellfish Immunol.">
        <title>Early steps in the European eel (Anguilla anguilla)-Vibrio vulnificus interaction in the gills: Role of the RtxA13 toxin.</title>
        <authorList>
            <person name="Callol A."/>
            <person name="Pajuelo D."/>
            <person name="Ebbesson L."/>
            <person name="Teles M."/>
            <person name="MacKenzie S."/>
            <person name="Amaro C."/>
        </authorList>
    </citation>
    <scope>NUCLEOTIDE SEQUENCE</scope>
</reference>
<sequence>MNCEMRLKRRVHRSESCSGLIPHKEEACGFVMPLIDLSNGVLKYLPRFLVPSKQ</sequence>
<organism evidence="1">
    <name type="scientific">Anguilla anguilla</name>
    <name type="common">European freshwater eel</name>
    <name type="synonym">Muraena anguilla</name>
    <dbReference type="NCBI Taxonomy" id="7936"/>
    <lineage>
        <taxon>Eukaryota</taxon>
        <taxon>Metazoa</taxon>
        <taxon>Chordata</taxon>
        <taxon>Craniata</taxon>
        <taxon>Vertebrata</taxon>
        <taxon>Euteleostomi</taxon>
        <taxon>Actinopterygii</taxon>
        <taxon>Neopterygii</taxon>
        <taxon>Teleostei</taxon>
        <taxon>Anguilliformes</taxon>
        <taxon>Anguillidae</taxon>
        <taxon>Anguilla</taxon>
    </lineage>
</organism>
<reference evidence="1" key="1">
    <citation type="submission" date="2014-11" db="EMBL/GenBank/DDBJ databases">
        <authorList>
            <person name="Amaro Gonzalez C."/>
        </authorList>
    </citation>
    <scope>NUCLEOTIDE SEQUENCE</scope>
</reference>
<proteinExistence type="predicted"/>
<dbReference type="AlphaFoldDB" id="A0A0E9X5H6"/>
<name>A0A0E9X5H6_ANGAN</name>
<dbReference type="EMBL" id="GBXM01011442">
    <property type="protein sequence ID" value="JAH97135.1"/>
    <property type="molecule type" value="Transcribed_RNA"/>
</dbReference>